<keyword evidence="3" id="KW-1185">Reference proteome</keyword>
<dbReference type="AlphaFoldDB" id="A0A8B6ECT2"/>
<accession>A0A8B6ECT2</accession>
<dbReference type="Proteomes" id="UP000596742">
    <property type="component" value="Unassembled WGS sequence"/>
</dbReference>
<feature type="coiled-coil region" evidence="1">
    <location>
        <begin position="6"/>
        <end position="47"/>
    </location>
</feature>
<evidence type="ECO:0000313" key="3">
    <source>
        <dbReference type="Proteomes" id="UP000596742"/>
    </source>
</evidence>
<organism evidence="2 3">
    <name type="scientific">Mytilus galloprovincialis</name>
    <name type="common">Mediterranean mussel</name>
    <dbReference type="NCBI Taxonomy" id="29158"/>
    <lineage>
        <taxon>Eukaryota</taxon>
        <taxon>Metazoa</taxon>
        <taxon>Spiralia</taxon>
        <taxon>Lophotrochozoa</taxon>
        <taxon>Mollusca</taxon>
        <taxon>Bivalvia</taxon>
        <taxon>Autobranchia</taxon>
        <taxon>Pteriomorphia</taxon>
        <taxon>Mytilida</taxon>
        <taxon>Mytiloidea</taxon>
        <taxon>Mytilidae</taxon>
        <taxon>Mytilinae</taxon>
        <taxon>Mytilus</taxon>
    </lineage>
</organism>
<gene>
    <name evidence="2" type="ORF">MGAL_10B090852</name>
</gene>
<dbReference type="OrthoDB" id="6174315at2759"/>
<protein>
    <submittedName>
        <fullName evidence="2">Uncharacterized protein</fullName>
    </submittedName>
</protein>
<evidence type="ECO:0000256" key="1">
    <source>
        <dbReference type="SAM" id="Coils"/>
    </source>
</evidence>
<sequence length="316" mass="34854">MKEAAVNDEAKEKTRLLDRLHKAESRNLELELTIKTLSKRIDILENQGSNNSASNSNNSSTDDIILAVRDKVTRFVLRKVENELDKLDVTANHIEKNVRAESLDGLPTHSTHSVIDERTQETIVTNNNDCNIGQSRTNVQINTTEFGNHKVSNQQGDQQTNTPPILRPVNDKGQPVLGYCLPPNLLSGQPMYMNATPIGQLNTAPTGHFNASPSLRFNSASTGHFTATPTRHFNATPNGHFNASPSIRFNSAPSRHFNAAPTGHFNAASSMNFNTVPTVRFNTTPTEHFNAKPTACLNAVPTGHFLYRTSLQNQIH</sequence>
<dbReference type="EMBL" id="UYJE01004914">
    <property type="protein sequence ID" value="VDI32456.1"/>
    <property type="molecule type" value="Genomic_DNA"/>
</dbReference>
<proteinExistence type="predicted"/>
<evidence type="ECO:0000313" key="2">
    <source>
        <dbReference type="EMBL" id="VDI32456.1"/>
    </source>
</evidence>
<reference evidence="2" key="1">
    <citation type="submission" date="2018-11" db="EMBL/GenBank/DDBJ databases">
        <authorList>
            <person name="Alioto T."/>
            <person name="Alioto T."/>
        </authorList>
    </citation>
    <scope>NUCLEOTIDE SEQUENCE</scope>
</reference>
<comment type="caution">
    <text evidence="2">The sequence shown here is derived from an EMBL/GenBank/DDBJ whole genome shotgun (WGS) entry which is preliminary data.</text>
</comment>
<name>A0A8B6ECT2_MYTGA</name>
<keyword evidence="1" id="KW-0175">Coiled coil</keyword>